<evidence type="ECO:0000256" key="1">
    <source>
        <dbReference type="ARBA" id="ARBA00022679"/>
    </source>
</evidence>
<keyword evidence="4" id="KW-0378">Hydrolase</keyword>
<feature type="region of interest" description="Disordered" evidence="7">
    <location>
        <begin position="369"/>
        <end position="396"/>
    </location>
</feature>
<dbReference type="InterPro" id="IPR001878">
    <property type="entry name" value="Znf_CCHC"/>
</dbReference>
<dbReference type="PROSITE" id="PS50878">
    <property type="entry name" value="RT_POL"/>
    <property type="match status" value="1"/>
</dbReference>
<comment type="caution">
    <text evidence="11">The sequence shown here is derived from an EMBL/GenBank/DDBJ whole genome shotgun (WGS) entry which is preliminary data.</text>
</comment>
<dbReference type="GO" id="GO:0004519">
    <property type="term" value="F:endonuclease activity"/>
    <property type="evidence" value="ECO:0007669"/>
    <property type="project" value="UniProtKB-KW"/>
</dbReference>
<dbReference type="Gene3D" id="3.30.420.10">
    <property type="entry name" value="Ribonuclease H-like superfamily/Ribonuclease H"/>
    <property type="match status" value="1"/>
</dbReference>
<dbReference type="SMART" id="SM00343">
    <property type="entry name" value="ZnF_C2HC"/>
    <property type="match status" value="1"/>
</dbReference>
<dbReference type="GO" id="GO:0005634">
    <property type="term" value="C:nucleus"/>
    <property type="evidence" value="ECO:0007669"/>
    <property type="project" value="UniProtKB-ARBA"/>
</dbReference>
<evidence type="ECO:0000259" key="9">
    <source>
        <dbReference type="PROSITE" id="PS50878"/>
    </source>
</evidence>
<dbReference type="FunFam" id="3.10.20.370:FF:000001">
    <property type="entry name" value="Retrovirus-related Pol polyprotein from transposon 17.6-like protein"/>
    <property type="match status" value="1"/>
</dbReference>
<dbReference type="InterPro" id="IPR021109">
    <property type="entry name" value="Peptidase_aspartic_dom_sf"/>
</dbReference>
<keyword evidence="2" id="KW-0548">Nucleotidyltransferase</keyword>
<dbReference type="Gene3D" id="3.30.70.270">
    <property type="match status" value="2"/>
</dbReference>
<dbReference type="InterPro" id="IPR041577">
    <property type="entry name" value="RT_RNaseH_2"/>
</dbReference>
<dbReference type="FunFam" id="3.30.70.270:FF:000020">
    <property type="entry name" value="Transposon Tf2-6 polyprotein-like Protein"/>
    <property type="match status" value="1"/>
</dbReference>
<dbReference type="Pfam" id="PF17919">
    <property type="entry name" value="RT_RNaseH_2"/>
    <property type="match status" value="1"/>
</dbReference>
<dbReference type="PANTHER" id="PTHR37984">
    <property type="entry name" value="PROTEIN CBG26694"/>
    <property type="match status" value="1"/>
</dbReference>
<dbReference type="InterPro" id="IPR036397">
    <property type="entry name" value="RNaseH_sf"/>
</dbReference>
<dbReference type="GO" id="GO:0003964">
    <property type="term" value="F:RNA-directed DNA polymerase activity"/>
    <property type="evidence" value="ECO:0007669"/>
    <property type="project" value="UniProtKB-KW"/>
</dbReference>
<dbReference type="InterPro" id="IPR041588">
    <property type="entry name" value="Integrase_H2C2"/>
</dbReference>
<evidence type="ECO:0000256" key="5">
    <source>
        <dbReference type="ARBA" id="ARBA00023268"/>
    </source>
</evidence>
<keyword evidence="5" id="KW-0511">Multifunctional enzyme</keyword>
<feature type="region of interest" description="Disordered" evidence="7">
    <location>
        <begin position="1"/>
        <end position="22"/>
    </location>
</feature>
<dbReference type="Gene3D" id="3.10.10.10">
    <property type="entry name" value="HIV Type 1 Reverse Transcriptase, subunit A, domain 1"/>
    <property type="match status" value="1"/>
</dbReference>
<feature type="compositionally biased region" description="Low complexity" evidence="7">
    <location>
        <begin position="203"/>
        <end position="216"/>
    </location>
</feature>
<dbReference type="InterPro" id="IPR012337">
    <property type="entry name" value="RNaseH-like_sf"/>
</dbReference>
<accession>A0A068SA08</accession>
<dbReference type="Pfam" id="PF00078">
    <property type="entry name" value="RVT_1"/>
    <property type="match status" value="1"/>
</dbReference>
<feature type="domain" description="CCHC-type" evidence="8">
    <location>
        <begin position="284"/>
        <end position="297"/>
    </location>
</feature>
<dbReference type="GO" id="GO:0015074">
    <property type="term" value="P:DNA integration"/>
    <property type="evidence" value="ECO:0007669"/>
    <property type="project" value="InterPro"/>
</dbReference>
<keyword evidence="3" id="KW-0540">Nuclease</keyword>
<dbReference type="STRING" id="1263082.A0A068SA08"/>
<keyword evidence="4" id="KW-0255">Endonuclease</keyword>
<evidence type="ECO:0000256" key="4">
    <source>
        <dbReference type="ARBA" id="ARBA00022759"/>
    </source>
</evidence>
<evidence type="ECO:0000259" key="10">
    <source>
        <dbReference type="PROSITE" id="PS50994"/>
    </source>
</evidence>
<dbReference type="InterPro" id="IPR001584">
    <property type="entry name" value="Integrase_cat-core"/>
</dbReference>
<dbReference type="PROSITE" id="PS50158">
    <property type="entry name" value="ZF_CCHC"/>
    <property type="match status" value="1"/>
</dbReference>
<feature type="domain" description="Integrase catalytic" evidence="10">
    <location>
        <begin position="1309"/>
        <end position="1472"/>
    </location>
</feature>
<dbReference type="EMBL" id="CBTN010000065">
    <property type="protein sequence ID" value="CDH59124.1"/>
    <property type="molecule type" value="Genomic_DNA"/>
</dbReference>
<dbReference type="GO" id="GO:0008270">
    <property type="term" value="F:zinc ion binding"/>
    <property type="evidence" value="ECO:0007669"/>
    <property type="project" value="UniProtKB-KW"/>
</dbReference>
<dbReference type="InterPro" id="IPR043502">
    <property type="entry name" value="DNA/RNA_pol_sf"/>
</dbReference>
<keyword evidence="6" id="KW-0479">Metal-binding</keyword>
<dbReference type="PROSITE" id="PS50994">
    <property type="entry name" value="INTEGRASE"/>
    <property type="match status" value="1"/>
</dbReference>
<keyword evidence="6" id="KW-0862">Zinc</keyword>
<keyword evidence="1" id="KW-0808">Transferase</keyword>
<dbReference type="GO" id="GO:0003676">
    <property type="term" value="F:nucleic acid binding"/>
    <property type="evidence" value="ECO:0007669"/>
    <property type="project" value="InterPro"/>
</dbReference>
<evidence type="ECO:0000256" key="7">
    <source>
        <dbReference type="SAM" id="MobiDB-lite"/>
    </source>
</evidence>
<feature type="compositionally biased region" description="Acidic residues" evidence="7">
    <location>
        <begin position="217"/>
        <end position="230"/>
    </location>
</feature>
<keyword evidence="12" id="KW-1185">Reference proteome</keyword>
<dbReference type="InterPro" id="IPR050951">
    <property type="entry name" value="Retrovirus_Pol_polyprotein"/>
</dbReference>
<dbReference type="GO" id="GO:0016787">
    <property type="term" value="F:hydrolase activity"/>
    <property type="evidence" value="ECO:0007669"/>
    <property type="project" value="UniProtKB-KW"/>
</dbReference>
<feature type="region of interest" description="Disordered" evidence="7">
    <location>
        <begin position="201"/>
        <end position="254"/>
    </location>
</feature>
<dbReference type="OrthoDB" id="2272258at2759"/>
<evidence type="ECO:0000313" key="11">
    <source>
        <dbReference type="EMBL" id="CDH59124.1"/>
    </source>
</evidence>
<dbReference type="Gene3D" id="1.10.340.70">
    <property type="match status" value="1"/>
</dbReference>
<dbReference type="PANTHER" id="PTHR37984:SF5">
    <property type="entry name" value="PROTEIN NYNRIN-LIKE"/>
    <property type="match status" value="1"/>
</dbReference>
<dbReference type="InterPro" id="IPR000477">
    <property type="entry name" value="RT_dom"/>
</dbReference>
<reference evidence="11" key="1">
    <citation type="submission" date="2013-08" db="EMBL/GenBank/DDBJ databases">
        <title>Gene expansion shapes genome architecture in the human pathogen Lichtheimia corymbifera: an evolutionary genomics analysis in the ancient terrestrial Mucorales (Mucoromycotina).</title>
        <authorList>
            <person name="Schwartze V.U."/>
            <person name="Winter S."/>
            <person name="Shelest E."/>
            <person name="Marcet-Houben M."/>
            <person name="Horn F."/>
            <person name="Wehner S."/>
            <person name="Hoffmann K."/>
            <person name="Riege K."/>
            <person name="Sammeth M."/>
            <person name="Nowrousian M."/>
            <person name="Valiante V."/>
            <person name="Linde J."/>
            <person name="Jacobsen I.D."/>
            <person name="Marz M."/>
            <person name="Brakhage A.A."/>
            <person name="Gabaldon T."/>
            <person name="Bocker S."/>
            <person name="Voigt K."/>
        </authorList>
    </citation>
    <scope>NUCLEOTIDE SEQUENCE [LARGE SCALE GENOMIC DNA]</scope>
    <source>
        <strain evidence="11">FSU 9682</strain>
    </source>
</reference>
<evidence type="ECO:0000256" key="3">
    <source>
        <dbReference type="ARBA" id="ARBA00022722"/>
    </source>
</evidence>
<evidence type="ECO:0000259" key="8">
    <source>
        <dbReference type="PROSITE" id="PS50158"/>
    </source>
</evidence>
<dbReference type="Pfam" id="PF00665">
    <property type="entry name" value="rve"/>
    <property type="match status" value="1"/>
</dbReference>
<dbReference type="Gene3D" id="2.40.70.10">
    <property type="entry name" value="Acid Proteases"/>
    <property type="match status" value="1"/>
</dbReference>
<evidence type="ECO:0000313" key="12">
    <source>
        <dbReference type="Proteomes" id="UP000027586"/>
    </source>
</evidence>
<feature type="domain" description="Reverse transcriptase" evidence="9">
    <location>
        <begin position="775"/>
        <end position="954"/>
    </location>
</feature>
<dbReference type="InterPro" id="IPR043128">
    <property type="entry name" value="Rev_trsase/Diguanyl_cyclase"/>
</dbReference>
<protein>
    <submittedName>
        <fullName evidence="11">Pol polyprotein</fullName>
    </submittedName>
</protein>
<dbReference type="Proteomes" id="UP000027586">
    <property type="component" value="Unassembled WGS sequence"/>
</dbReference>
<keyword evidence="6" id="KW-0863">Zinc-finger</keyword>
<evidence type="ECO:0000256" key="6">
    <source>
        <dbReference type="PROSITE-ProRule" id="PRU00047"/>
    </source>
</evidence>
<gene>
    <name evidence="11" type="ORF">LCOR_09954.1</name>
</gene>
<evidence type="ECO:0000256" key="2">
    <source>
        <dbReference type="ARBA" id="ARBA00022695"/>
    </source>
</evidence>
<dbReference type="SUPFAM" id="SSF53098">
    <property type="entry name" value="Ribonuclease H-like"/>
    <property type="match status" value="1"/>
</dbReference>
<dbReference type="SUPFAM" id="SSF56672">
    <property type="entry name" value="DNA/RNA polymerases"/>
    <property type="match status" value="1"/>
</dbReference>
<sequence length="1600" mass="180770">MSPKYIRSPSIESTTATMPTIKPPKYKKGDDLTTWIRLYDQIAGMNGWSDKERLIKCPVYLPSELRTWALYQTYSSWDDFAEALQGRYAKKASVKRIADKIMNLRMKKKGSHALRAYIRKFEQLAGRYHFACLEAQTQAAEQEESNRRSSQAPIISLDEPSLVLIFQQSLKPESLRFAVASQHFTSLKDAINEARSLVEGAISDTSSSSTSSYDSQSSDEDESTTDDSDSDERPIKSKRRKKKNRREDQFDKLNASVSQLADAFQNLKASMHTRPVGEKIGPSCYNCKKTGHLAPACTAPCKFCSGAHKHYECPQHPKNLKSAIGSSAKTSTSTAMLIQSEGQLCDTSSNSVHRDCNSYEDMYAIRKEREEGGQGDQPRTRQRIGDAPQIQEGPAPEAHEPLEDVVMADNESVSHNAQNVHMEKPRVHLTSEPLTAKELVNRPVYQVSLAQLADIAPSFRTHAKAALTKPHRTRDHNQTTMLQVEGQGAAMQLPQGESAPRAIGCVNGNMINMILDGGCVPCIISKRLAEALELELGPGSTSLIFGDGRGKQALHIKSRVTISVGPSKSVDVRTLCLDVASYDFVVGREAFSQLAIGTDWGRHFWYVMSPQGTMPLNVQYTPIPQDELVMRPRNAFKNDEVVEDDEGPDVGFLLCLESIEDTAERCDAADEPTSHLMINKDQQDDFEAMLNDVQSRQDLQLGEKNALLSVLMKHKGCFGSSYADVTQTDLVTFHVDTGDARPIYRRPYPHMSHSELASLKEELEAMVSNGILIPAMHARFNSRNGGWSFPCRYVAKKDGGRRLVTQFQDLNKVTVRDPWPLPNIQDLLEQLSGSSVFSTMDLLKGFHQILVDPDSIPKLTIATPFGCYSYRVMPFGVINGPSCFSRAIHLALEPFLHRCAIAYIDDVTVHSKTVKDHLTDLDLVLSRLEEVKMKCSIKKCDFIKTRIEFLGFVVTPSGVTPLPSRIQQIREFPRPCNATGVRAFLGLANFYRRHVQAFSELAEPLVSLTKKNARFVWGDKHESAFMHLKDALSKSILLVYPDPNRPYNVYTDASDIGLGVVLAQVDDKGDERPVCFLSRKLKPAEVRYPVVERELLAVIYALQKLRRFLLDKTFTLFTDNSAVRYLFAKADPNMRLQRWVLATQEYKFHVKHIPGKSNIAADVLSRYPPPEDLSEASGEDLLTDLYDHLLIQGQLYEDHLQPIYDYLAQPLNQTVDSRIKVKSMQYRVSEEHLYRKVGSRWLRIPFIGNERLKTLQQVHDGHGHFGINASWARLYSSYWWPHVFKDLKDFIKSCKECQLYAPVARPHATRKVPVYRLFQRFALDFVGPLPETESGNRFLLVGVECYTNWPLARAFKNPSAENVSTFIYEDICSQFGPPLEILSDNGSAFIQTGIEIALDKLGTKHLYTAPYRPQTNGRCEHLNGVIMSSLKKLSHEHPTEWDRHVPSVLYSYRTKAHESLGISPFELLYGQPANVPTNDVLLQVGHVLAGARLMDLRDRNMLIEEIALDHRVKSWMEYKQGPSLQVRFPPGTVVLRVRHEGKRKMDSNYLDQQFIVIAGFANRTYQLADSQGRLLKRHINEDSLRVFHDRKDFLTRFIHV</sequence>
<organism evidence="11 12">
    <name type="scientific">Lichtheimia corymbifera JMRC:FSU:9682</name>
    <dbReference type="NCBI Taxonomy" id="1263082"/>
    <lineage>
        <taxon>Eukaryota</taxon>
        <taxon>Fungi</taxon>
        <taxon>Fungi incertae sedis</taxon>
        <taxon>Mucoromycota</taxon>
        <taxon>Mucoromycotina</taxon>
        <taxon>Mucoromycetes</taxon>
        <taxon>Mucorales</taxon>
        <taxon>Lichtheimiaceae</taxon>
        <taxon>Lichtheimia</taxon>
    </lineage>
</organism>
<dbReference type="Pfam" id="PF17921">
    <property type="entry name" value="Integrase_H2C2"/>
    <property type="match status" value="1"/>
</dbReference>
<dbReference type="CDD" id="cd09274">
    <property type="entry name" value="RNase_HI_RT_Ty3"/>
    <property type="match status" value="1"/>
</dbReference>
<dbReference type="VEuPathDB" id="FungiDB:LCOR_09954.1"/>
<proteinExistence type="predicted"/>
<dbReference type="CDD" id="cd01647">
    <property type="entry name" value="RT_LTR"/>
    <property type="match status" value="1"/>
</dbReference>
<name>A0A068SA08_9FUNG</name>